<gene>
    <name evidence="1" type="ORF">E5Z56_06475</name>
</gene>
<reference evidence="1 2" key="1">
    <citation type="submission" date="2019-04" db="EMBL/GenBank/DDBJ databases">
        <authorList>
            <person name="Embree M."/>
            <person name="Gaffney J.R."/>
        </authorList>
    </citation>
    <scope>NUCLEOTIDE SEQUENCE [LARGE SCALE GENOMIC DNA]</scope>
    <source>
        <strain evidence="1 2">JE7A12</strain>
    </source>
</reference>
<dbReference type="KEGG" id="ruj:E5Z56_06475"/>
<evidence type="ECO:0000313" key="1">
    <source>
        <dbReference type="EMBL" id="QCT07029.1"/>
    </source>
</evidence>
<dbReference type="RefSeq" id="WP_138157096.1">
    <property type="nucleotide sequence ID" value="NZ_CP039381.1"/>
</dbReference>
<keyword evidence="2" id="KW-1185">Reference proteome</keyword>
<dbReference type="Proteomes" id="UP000301475">
    <property type="component" value="Chromosome"/>
</dbReference>
<dbReference type="OrthoDB" id="1849754at2"/>
<organism evidence="1 2">
    <name type="scientific">Ruminococcus bovis</name>
    <dbReference type="NCBI Taxonomy" id="2564099"/>
    <lineage>
        <taxon>Bacteria</taxon>
        <taxon>Bacillati</taxon>
        <taxon>Bacillota</taxon>
        <taxon>Clostridia</taxon>
        <taxon>Eubacteriales</taxon>
        <taxon>Oscillospiraceae</taxon>
        <taxon>Ruminococcus</taxon>
    </lineage>
</organism>
<evidence type="ECO:0008006" key="3">
    <source>
        <dbReference type="Google" id="ProtNLM"/>
    </source>
</evidence>
<evidence type="ECO:0000313" key="2">
    <source>
        <dbReference type="Proteomes" id="UP000301475"/>
    </source>
</evidence>
<accession>A0A4P8XXX2</accession>
<name>A0A4P8XXX2_9FIRM</name>
<protein>
    <recommendedName>
        <fullName evidence="3">MoaB/Mog domain-containing protein</fullName>
    </recommendedName>
</protein>
<sequence length="138" mass="15474">MKCDLIFYLAKKTALCEKKIKELFATTIYQLNSVTASTTPDSLGMQLTDALNCVNLIFVVGGLRDNDVRAISNVLSKALANSSTNIIPKRLKNEVGDFDGYILRSGKQTIICIPDNPEEIENMLNENMFNYLNRIYSE</sequence>
<dbReference type="EMBL" id="CP039381">
    <property type="protein sequence ID" value="QCT07029.1"/>
    <property type="molecule type" value="Genomic_DNA"/>
</dbReference>
<proteinExistence type="predicted"/>
<dbReference type="AlphaFoldDB" id="A0A4P8XXX2"/>